<name>A0A9X9WRT9_9PROT</name>
<evidence type="ECO:0000256" key="1">
    <source>
        <dbReference type="ARBA" id="ARBA00002901"/>
    </source>
</evidence>
<comment type="pathway">
    <text evidence="2 6">Cofactor biosynthesis; molybdopterin biosynthesis.</text>
</comment>
<dbReference type="InterPro" id="IPR038987">
    <property type="entry name" value="MoeA-like"/>
</dbReference>
<dbReference type="AlphaFoldDB" id="A0A9X9WRT9"/>
<dbReference type="InterPro" id="IPR005111">
    <property type="entry name" value="MoeA_C_domain_IV"/>
</dbReference>
<keyword evidence="6" id="KW-0500">Molybdenum</keyword>
<dbReference type="SUPFAM" id="SSF53218">
    <property type="entry name" value="Molybdenum cofactor biosynthesis proteins"/>
    <property type="match status" value="1"/>
</dbReference>
<comment type="cofactor">
    <cofactor evidence="6">
        <name>Mg(2+)</name>
        <dbReference type="ChEBI" id="CHEBI:18420"/>
    </cofactor>
</comment>
<dbReference type="PROSITE" id="PS01079">
    <property type="entry name" value="MOCF_BIOSYNTHESIS_2"/>
    <property type="match status" value="1"/>
</dbReference>
<dbReference type="GO" id="GO:0061599">
    <property type="term" value="F:molybdopterin molybdotransferase activity"/>
    <property type="evidence" value="ECO:0007669"/>
    <property type="project" value="UniProtKB-UniRule"/>
</dbReference>
<evidence type="ECO:0000256" key="4">
    <source>
        <dbReference type="ARBA" id="ARBA00023150"/>
    </source>
</evidence>
<evidence type="ECO:0000256" key="5">
    <source>
        <dbReference type="ARBA" id="ARBA00047317"/>
    </source>
</evidence>
<accession>A0A9X9WRT9</accession>
<dbReference type="PANTHER" id="PTHR10192">
    <property type="entry name" value="MOLYBDOPTERIN BIOSYNTHESIS PROTEIN"/>
    <property type="match status" value="1"/>
</dbReference>
<feature type="domain" description="MoaB/Mog" evidence="7">
    <location>
        <begin position="191"/>
        <end position="337"/>
    </location>
</feature>
<reference evidence="8" key="1">
    <citation type="submission" date="2020-01" db="EMBL/GenBank/DDBJ databases">
        <authorList>
            <person name="Rat A."/>
        </authorList>
    </citation>
    <scope>NUCLEOTIDE SEQUENCE</scope>
    <source>
        <strain evidence="8">LMG 31231</strain>
    </source>
</reference>
<dbReference type="Gene3D" id="2.40.340.10">
    <property type="entry name" value="MoeA, C-terminal, domain IV"/>
    <property type="match status" value="1"/>
</dbReference>
<keyword evidence="4 6" id="KW-0501">Molybdenum cofactor biosynthesis</keyword>
<sequence>MAQLSDDCFAFGGALMPVEEAQALIAARIPAPEGEEEVPLMAARGRVLARDLVAPMPLPPFFNAAVDGWAFRHVDLVEGAPTRFIEAGRIAAGHLNARPVGPGEAVRVFTGAPMPPGTDTCVMQEDVRREGGAILVPPGLKRGANARPAGEDVARGAVALVAGTILGAAELGLAAALGQRALPVRPLPRVGVFSTGDELAEPGVPLGPAQTYDSNRFTLLAMLAGLPCVATDLGILPDDAERTSAALAEAARDHDLLLTSGGVSTGEEDHVRAAIETGGRLVFWRLAVKPGRPAAMGVLPKSGGDFAAGGTPVVGLPGNPVAAVVCFLHLARPLVLRLAGAAGEAPARFVATADFAYRKKAGRREYVRVTLVTADGVTRARKFPREGAGLLSSLTQSDGFAELPEEVTEVAPGDRVMVMPFTGLL</sequence>
<dbReference type="GO" id="GO:0006777">
    <property type="term" value="P:Mo-molybdopterin cofactor biosynthetic process"/>
    <property type="evidence" value="ECO:0007669"/>
    <property type="project" value="UniProtKB-UniRule"/>
</dbReference>
<gene>
    <name evidence="8" type="ORF">GXW76_01665</name>
</gene>
<proteinExistence type="inferred from homology"/>
<dbReference type="GO" id="GO:0005829">
    <property type="term" value="C:cytosol"/>
    <property type="evidence" value="ECO:0007669"/>
    <property type="project" value="TreeGrafter"/>
</dbReference>
<dbReference type="Pfam" id="PF00994">
    <property type="entry name" value="MoCF_biosynth"/>
    <property type="match status" value="1"/>
</dbReference>
<dbReference type="Pfam" id="PF03453">
    <property type="entry name" value="MoeA_N"/>
    <property type="match status" value="1"/>
</dbReference>
<dbReference type="InterPro" id="IPR036688">
    <property type="entry name" value="MoeA_C_domain_IV_sf"/>
</dbReference>
<dbReference type="EC" id="2.10.1.1" evidence="6"/>
<dbReference type="InterPro" id="IPR036425">
    <property type="entry name" value="MoaB/Mog-like_dom_sf"/>
</dbReference>
<dbReference type="NCBIfam" id="TIGR00177">
    <property type="entry name" value="molyb_syn"/>
    <property type="match status" value="1"/>
</dbReference>
<dbReference type="NCBIfam" id="NF045515">
    <property type="entry name" value="Glp_gephyrin"/>
    <property type="match status" value="1"/>
</dbReference>
<keyword evidence="6" id="KW-0460">Magnesium</keyword>
<organism evidence="8 9">
    <name type="scientific">Neoroseomonas soli</name>
    <dbReference type="NCBI Taxonomy" id="1081025"/>
    <lineage>
        <taxon>Bacteria</taxon>
        <taxon>Pseudomonadati</taxon>
        <taxon>Pseudomonadota</taxon>
        <taxon>Alphaproteobacteria</taxon>
        <taxon>Acetobacterales</taxon>
        <taxon>Acetobacteraceae</taxon>
        <taxon>Neoroseomonas</taxon>
    </lineage>
</organism>
<comment type="catalytic activity">
    <reaction evidence="5">
        <text>adenylyl-molybdopterin + molybdate = Mo-molybdopterin + AMP + H(+)</text>
        <dbReference type="Rhea" id="RHEA:35047"/>
        <dbReference type="ChEBI" id="CHEBI:15378"/>
        <dbReference type="ChEBI" id="CHEBI:36264"/>
        <dbReference type="ChEBI" id="CHEBI:62727"/>
        <dbReference type="ChEBI" id="CHEBI:71302"/>
        <dbReference type="ChEBI" id="CHEBI:456215"/>
        <dbReference type="EC" id="2.10.1.1"/>
    </reaction>
</comment>
<evidence type="ECO:0000256" key="3">
    <source>
        <dbReference type="ARBA" id="ARBA00010763"/>
    </source>
</evidence>
<dbReference type="GO" id="GO:0046872">
    <property type="term" value="F:metal ion binding"/>
    <property type="evidence" value="ECO:0007669"/>
    <property type="project" value="UniProtKB-UniRule"/>
</dbReference>
<protein>
    <recommendedName>
        <fullName evidence="6">Molybdopterin molybdenumtransferase</fullName>
        <ecNumber evidence="6">2.10.1.1</ecNumber>
    </recommendedName>
</protein>
<dbReference type="Gene3D" id="3.90.105.10">
    <property type="entry name" value="Molybdopterin biosynthesis moea protein, domain 2"/>
    <property type="match status" value="1"/>
</dbReference>
<dbReference type="InterPro" id="IPR036135">
    <property type="entry name" value="MoeA_linker/N_sf"/>
</dbReference>
<keyword evidence="6" id="KW-0479">Metal-binding</keyword>
<dbReference type="InterPro" id="IPR005110">
    <property type="entry name" value="MoeA_linker/N"/>
</dbReference>
<keyword evidence="6" id="KW-0808">Transferase</keyword>
<comment type="caution">
    <text evidence="8">The sequence shown here is derived from an EMBL/GenBank/DDBJ whole genome shotgun (WGS) entry which is preliminary data.</text>
</comment>
<dbReference type="SMART" id="SM00852">
    <property type="entry name" value="MoCF_biosynth"/>
    <property type="match status" value="1"/>
</dbReference>
<dbReference type="PANTHER" id="PTHR10192:SF5">
    <property type="entry name" value="GEPHYRIN"/>
    <property type="match status" value="1"/>
</dbReference>
<dbReference type="CDD" id="cd00887">
    <property type="entry name" value="MoeA"/>
    <property type="match status" value="1"/>
</dbReference>
<evidence type="ECO:0000313" key="9">
    <source>
        <dbReference type="Proteomes" id="UP001138751"/>
    </source>
</evidence>
<evidence type="ECO:0000256" key="2">
    <source>
        <dbReference type="ARBA" id="ARBA00005046"/>
    </source>
</evidence>
<evidence type="ECO:0000256" key="6">
    <source>
        <dbReference type="RuleBase" id="RU365090"/>
    </source>
</evidence>
<dbReference type="Gene3D" id="3.40.980.10">
    <property type="entry name" value="MoaB/Mog-like domain"/>
    <property type="match status" value="1"/>
</dbReference>
<evidence type="ECO:0000313" key="8">
    <source>
        <dbReference type="EMBL" id="MBR0669868.1"/>
    </source>
</evidence>
<comment type="similarity">
    <text evidence="3 6">Belongs to the MoeA family.</text>
</comment>
<dbReference type="Gene3D" id="2.170.190.11">
    <property type="entry name" value="Molybdopterin biosynthesis moea protein, domain 3"/>
    <property type="match status" value="1"/>
</dbReference>
<dbReference type="InterPro" id="IPR008284">
    <property type="entry name" value="MoCF_biosynth_CS"/>
</dbReference>
<dbReference type="InterPro" id="IPR001453">
    <property type="entry name" value="MoaB/Mog_dom"/>
</dbReference>
<reference evidence="8" key="2">
    <citation type="journal article" date="2021" name="Syst. Appl. Microbiol.">
        <title>Roseomonas hellenica sp. nov., isolated from roots of wild-growing Alkanna tinctoria.</title>
        <authorList>
            <person name="Rat A."/>
            <person name="Naranjo H.D."/>
            <person name="Lebbe L."/>
            <person name="Cnockaert M."/>
            <person name="Krigas N."/>
            <person name="Grigoriadou K."/>
            <person name="Maloupa E."/>
            <person name="Willems A."/>
        </authorList>
    </citation>
    <scope>NUCLEOTIDE SEQUENCE</scope>
    <source>
        <strain evidence="8">LMG 31231</strain>
    </source>
</reference>
<dbReference type="SUPFAM" id="SSF63882">
    <property type="entry name" value="MoeA N-terminal region -like"/>
    <property type="match status" value="1"/>
</dbReference>
<dbReference type="Pfam" id="PF03454">
    <property type="entry name" value="MoeA_C"/>
    <property type="match status" value="1"/>
</dbReference>
<dbReference type="Proteomes" id="UP001138751">
    <property type="component" value="Unassembled WGS sequence"/>
</dbReference>
<dbReference type="SUPFAM" id="SSF63867">
    <property type="entry name" value="MoeA C-terminal domain-like"/>
    <property type="match status" value="1"/>
</dbReference>
<keyword evidence="9" id="KW-1185">Reference proteome</keyword>
<evidence type="ECO:0000259" key="7">
    <source>
        <dbReference type="SMART" id="SM00852"/>
    </source>
</evidence>
<dbReference type="RefSeq" id="WP_211860249.1">
    <property type="nucleotide sequence ID" value="NZ_JAAEDM010000003.1"/>
</dbReference>
<dbReference type="EMBL" id="JAAEDM010000003">
    <property type="protein sequence ID" value="MBR0669868.1"/>
    <property type="molecule type" value="Genomic_DNA"/>
</dbReference>
<comment type="function">
    <text evidence="1 6">Catalyzes the insertion of molybdate into adenylated molybdopterin with the concomitant release of AMP.</text>
</comment>